<dbReference type="Proteomes" id="UP001596087">
    <property type="component" value="Unassembled WGS sequence"/>
</dbReference>
<comment type="similarity">
    <text evidence="3">Belongs to the glycogen phosphorylase family.</text>
</comment>
<dbReference type="Gene3D" id="3.40.50.2000">
    <property type="entry name" value="Glycogen Phosphorylase B"/>
    <property type="match status" value="3"/>
</dbReference>
<evidence type="ECO:0000313" key="12">
    <source>
        <dbReference type="EMBL" id="MFC5178462.1"/>
    </source>
</evidence>
<keyword evidence="7" id="KW-0808">Transferase</keyword>
<reference evidence="13" key="1">
    <citation type="journal article" date="2019" name="Int. J. Syst. Evol. Microbiol.">
        <title>The Global Catalogue of Microorganisms (GCM) 10K type strain sequencing project: providing services to taxonomists for standard genome sequencing and annotation.</title>
        <authorList>
            <consortium name="The Broad Institute Genomics Platform"/>
            <consortium name="The Broad Institute Genome Sequencing Center for Infectious Disease"/>
            <person name="Wu L."/>
            <person name="Ma J."/>
        </authorList>
    </citation>
    <scope>NUCLEOTIDE SEQUENCE [LARGE SCALE GENOMIC DNA]</scope>
    <source>
        <strain evidence="13">DFY41</strain>
    </source>
</reference>
<dbReference type="EC" id="2.4.1.1" evidence="4"/>
<comment type="catalytic activity">
    <reaction evidence="1">
        <text>[(1-&gt;4)-alpha-D-glucosyl](n) + phosphate = [(1-&gt;4)-alpha-D-glucosyl](n-1) + alpha-D-glucose 1-phosphate</text>
        <dbReference type="Rhea" id="RHEA:41732"/>
        <dbReference type="Rhea" id="RHEA-COMP:9584"/>
        <dbReference type="Rhea" id="RHEA-COMP:9586"/>
        <dbReference type="ChEBI" id="CHEBI:15444"/>
        <dbReference type="ChEBI" id="CHEBI:43474"/>
        <dbReference type="ChEBI" id="CHEBI:58601"/>
        <dbReference type="EC" id="2.4.1.1"/>
    </reaction>
</comment>
<organism evidence="12 13">
    <name type="scientific">Nocardioides taihuensis</name>
    <dbReference type="NCBI Taxonomy" id="1835606"/>
    <lineage>
        <taxon>Bacteria</taxon>
        <taxon>Bacillati</taxon>
        <taxon>Actinomycetota</taxon>
        <taxon>Actinomycetes</taxon>
        <taxon>Propionibacteriales</taxon>
        <taxon>Nocardioidaceae</taxon>
        <taxon>Nocardioides</taxon>
    </lineage>
</organism>
<feature type="domain" description="DUF3417" evidence="11">
    <location>
        <begin position="13"/>
        <end position="121"/>
    </location>
</feature>
<dbReference type="NCBIfam" id="TIGR02094">
    <property type="entry name" value="more_P_ylases"/>
    <property type="match status" value="1"/>
</dbReference>
<dbReference type="PROSITE" id="PS00102">
    <property type="entry name" value="PHOSPHORYLASE"/>
    <property type="match status" value="1"/>
</dbReference>
<dbReference type="InterPro" id="IPR035090">
    <property type="entry name" value="Pyridoxal_P_attach_site"/>
</dbReference>
<evidence type="ECO:0000256" key="8">
    <source>
        <dbReference type="ARBA" id="ARBA00022898"/>
    </source>
</evidence>
<keyword evidence="8" id="KW-0663">Pyridoxal phosphate</keyword>
<comment type="cofactor">
    <cofactor evidence="2">
        <name>pyridoxal 5'-phosphate</name>
        <dbReference type="ChEBI" id="CHEBI:597326"/>
    </cofactor>
</comment>
<protein>
    <recommendedName>
        <fullName evidence="4">glycogen phosphorylase</fullName>
        <ecNumber evidence="4">2.4.1.1</ecNumber>
    </recommendedName>
</protein>
<dbReference type="Pfam" id="PF00343">
    <property type="entry name" value="Phosphorylase"/>
    <property type="match status" value="1"/>
</dbReference>
<evidence type="ECO:0000256" key="7">
    <source>
        <dbReference type="ARBA" id="ARBA00022679"/>
    </source>
</evidence>
<comment type="function">
    <text evidence="10">Phosphorylase is an important allosteric enzyme in carbohydrate metabolism. Enzymes from different sources differ in their regulatory mechanisms and in their natural substrates. However, all known phosphorylases share catalytic and structural properties.</text>
</comment>
<evidence type="ECO:0000313" key="13">
    <source>
        <dbReference type="Proteomes" id="UP001596087"/>
    </source>
</evidence>
<dbReference type="SUPFAM" id="SSF53756">
    <property type="entry name" value="UDP-Glycosyltransferase/glycogen phosphorylase"/>
    <property type="match status" value="1"/>
</dbReference>
<accession>A0ABW0BNH5</accession>
<dbReference type="InterPro" id="IPR052182">
    <property type="entry name" value="Glycogen/Maltodextrin_Phosph"/>
</dbReference>
<proteinExistence type="inferred from homology"/>
<evidence type="ECO:0000256" key="9">
    <source>
        <dbReference type="ARBA" id="ARBA00023277"/>
    </source>
</evidence>
<name>A0ABW0BNH5_9ACTN</name>
<evidence type="ECO:0000256" key="1">
    <source>
        <dbReference type="ARBA" id="ARBA00001275"/>
    </source>
</evidence>
<keyword evidence="6" id="KW-0328">Glycosyltransferase</keyword>
<evidence type="ECO:0000256" key="2">
    <source>
        <dbReference type="ARBA" id="ARBA00001933"/>
    </source>
</evidence>
<dbReference type="InterPro" id="IPR000811">
    <property type="entry name" value="Glyco_trans_35"/>
</dbReference>
<evidence type="ECO:0000256" key="3">
    <source>
        <dbReference type="ARBA" id="ARBA00006047"/>
    </source>
</evidence>
<evidence type="ECO:0000256" key="6">
    <source>
        <dbReference type="ARBA" id="ARBA00022676"/>
    </source>
</evidence>
<dbReference type="PANTHER" id="PTHR42655">
    <property type="entry name" value="GLYCOGEN PHOSPHORYLASE"/>
    <property type="match status" value="1"/>
</dbReference>
<dbReference type="InterPro" id="IPR024517">
    <property type="entry name" value="Glycogen_phosphorylase_DUF3417"/>
</dbReference>
<evidence type="ECO:0000259" key="11">
    <source>
        <dbReference type="Pfam" id="PF11897"/>
    </source>
</evidence>
<evidence type="ECO:0000256" key="4">
    <source>
        <dbReference type="ARBA" id="ARBA00012591"/>
    </source>
</evidence>
<comment type="caution">
    <text evidence="12">The sequence shown here is derived from an EMBL/GenBank/DDBJ whole genome shotgun (WGS) entry which is preliminary data.</text>
</comment>
<keyword evidence="9" id="KW-0119">Carbohydrate metabolism</keyword>
<evidence type="ECO:0000256" key="10">
    <source>
        <dbReference type="ARBA" id="ARBA00025174"/>
    </source>
</evidence>
<dbReference type="PIRSF" id="PIRSF000460">
    <property type="entry name" value="Pprylas_GlgP"/>
    <property type="match status" value="1"/>
</dbReference>
<sequence>MRAIRRFTVRPVLPEPLSALGDLVGNLRWSWHHPTQDVLRAVDPEVWDAVGHDPVRMLGAVHPERLEELSQDGAFLDMLSAAREDLERYLTADRWYHRRAGDDAPRAIAYFSPEYGITAVLPQYSGGLGILAGDHLKAASDLGVPLVGVGLLYRHGYFRQALSREGWQQETYPVSDPDELPLTLLREPDGSRATVRITLPDDQELTARIWVAHVGRVPLLLLDSDVEDNPDHFKAVTDRLYGGNSEHRLRQELLLGVGGVRALRAWSRITGAPEPEVYHTNEGHAGFLGLERIREFTVDAAGPALDFDTALEVSRASTVFTTHTPVPAGIDRFPRDLVEQYFGGTSATPGVPVERILALGSEDYSGGDPQVFNMAVMGFRLSQRANGVSQLHGHVSRGMFNGLWPAFDEAEVPITSITNGVHAPTWVGREVFDLAAAQGITGAADDAIASWDGVDKVPGRDIWATKRALRLKLVQDARRRLEASWTERGAARAELGWIDQALDPDVLTIGFARRVPSYKRLTLMLSDQERLKRLLLHPERPVQLVIAGKSHPADDGGKKLIQELVRFADDPEVRHRIVFLPNYDIAMAQPLYPGCDVWLNNPLRPYEACGTSGMKAALNGGLNLSILDGWWDEWFDGNNGWAIPSADGVDDPDRRDDLEAASLYDLIEHEVAPRFYDVDGDGVPTRWIEMVRHTLKSLGPKVMATRMVSDYVRQLYTPAAVTGRRLNSDFHGAAELSAWKKKVKGAWPHVRVEHVESSGVGDSPEVGATLTVRAFVSLGDLTPDDVEVQLLHGVIDDNDELVASEIVTLERAESYEAGRHRYDGTVRLVRSGAFGYTVRAVPKNDLLASPAELGVVALPV</sequence>
<dbReference type="Pfam" id="PF11897">
    <property type="entry name" value="DUF3417"/>
    <property type="match status" value="1"/>
</dbReference>
<evidence type="ECO:0000256" key="5">
    <source>
        <dbReference type="ARBA" id="ARBA00022533"/>
    </source>
</evidence>
<keyword evidence="5" id="KW-0021">Allosteric enzyme</keyword>
<dbReference type="EMBL" id="JBHSKD010000024">
    <property type="protein sequence ID" value="MFC5178462.1"/>
    <property type="molecule type" value="Genomic_DNA"/>
</dbReference>
<keyword evidence="13" id="KW-1185">Reference proteome</keyword>
<dbReference type="RefSeq" id="WP_378592068.1">
    <property type="nucleotide sequence ID" value="NZ_JBHSKD010000024.1"/>
</dbReference>
<gene>
    <name evidence="12" type="primary">glgP</name>
    <name evidence="12" type="ORF">ACFPGP_17420</name>
</gene>
<dbReference type="PANTHER" id="PTHR42655:SF1">
    <property type="entry name" value="GLYCOGEN PHOSPHORYLASE"/>
    <property type="match status" value="1"/>
</dbReference>
<dbReference type="InterPro" id="IPR011834">
    <property type="entry name" value="Agluc_phsphrylas"/>
</dbReference>